<feature type="domain" description="SHSP" evidence="3">
    <location>
        <begin position="32"/>
        <end position="144"/>
    </location>
</feature>
<dbReference type="SUPFAM" id="SSF49764">
    <property type="entry name" value="HSP20-like chaperones"/>
    <property type="match status" value="1"/>
</dbReference>
<accession>A0A2N2E3C0</accession>
<evidence type="ECO:0000256" key="1">
    <source>
        <dbReference type="PROSITE-ProRule" id="PRU00285"/>
    </source>
</evidence>
<evidence type="ECO:0000313" key="4">
    <source>
        <dbReference type="EMBL" id="PKM89203.1"/>
    </source>
</evidence>
<comment type="similarity">
    <text evidence="1 2">Belongs to the small heat shock protein (HSP20) family.</text>
</comment>
<dbReference type="CDD" id="cd06464">
    <property type="entry name" value="ACD_sHsps-like"/>
    <property type="match status" value="1"/>
</dbReference>
<dbReference type="Gene3D" id="2.60.40.790">
    <property type="match status" value="1"/>
</dbReference>
<comment type="caution">
    <text evidence="4">The sequence shown here is derived from an EMBL/GenBank/DDBJ whole genome shotgun (WGS) entry which is preliminary data.</text>
</comment>
<evidence type="ECO:0000259" key="3">
    <source>
        <dbReference type="PROSITE" id="PS01031"/>
    </source>
</evidence>
<dbReference type="InterPro" id="IPR008978">
    <property type="entry name" value="HSP20-like_chaperone"/>
</dbReference>
<name>A0A2N2E3C0_9BACT</name>
<dbReference type="InterPro" id="IPR031107">
    <property type="entry name" value="Small_HSP"/>
</dbReference>
<evidence type="ECO:0000313" key="5">
    <source>
        <dbReference type="Proteomes" id="UP000233325"/>
    </source>
</evidence>
<sequence length="150" mass="16924">MSLIKWNPFLGEGYNIDDMDKLVNEYLPAVRSGQFGFTPALDMYEDQDNIIVETQLAGIDPEKVSISIDNNVLCIKGESERHSEVEEKNYYRKEIRRGSFYRSVQLPTKVDGDSATAVTEDGILKITVPKAAEAKPKNIKIQIGKNKDKK</sequence>
<dbReference type="Pfam" id="PF00011">
    <property type="entry name" value="HSP20"/>
    <property type="match status" value="1"/>
</dbReference>
<proteinExistence type="inferred from homology"/>
<dbReference type="EMBL" id="PHAH01000004">
    <property type="protein sequence ID" value="PKM89203.1"/>
    <property type="molecule type" value="Genomic_DNA"/>
</dbReference>
<gene>
    <name evidence="4" type="ORF">CVU83_00530</name>
</gene>
<dbReference type="PANTHER" id="PTHR11527">
    <property type="entry name" value="HEAT-SHOCK PROTEIN 20 FAMILY MEMBER"/>
    <property type="match status" value="1"/>
</dbReference>
<dbReference type="AlphaFoldDB" id="A0A2N2E3C0"/>
<reference evidence="4 5" key="1">
    <citation type="journal article" date="2017" name="ISME J.">
        <title>Potential for microbial H2 and metal transformations associated with novel bacteria and archaea in deep terrestrial subsurface sediments.</title>
        <authorList>
            <person name="Hernsdorf A.W."/>
            <person name="Amano Y."/>
            <person name="Miyakawa K."/>
            <person name="Ise K."/>
            <person name="Suzuki Y."/>
            <person name="Anantharaman K."/>
            <person name="Probst A."/>
            <person name="Burstein D."/>
            <person name="Thomas B.C."/>
            <person name="Banfield J.F."/>
        </authorList>
    </citation>
    <scope>NUCLEOTIDE SEQUENCE [LARGE SCALE GENOMIC DNA]</scope>
    <source>
        <strain evidence="4">HGW-Falkowbacteria-2</strain>
    </source>
</reference>
<dbReference type="PROSITE" id="PS01031">
    <property type="entry name" value="SHSP"/>
    <property type="match status" value="1"/>
</dbReference>
<dbReference type="Proteomes" id="UP000233325">
    <property type="component" value="Unassembled WGS sequence"/>
</dbReference>
<protein>
    <submittedName>
        <fullName evidence="4">Molecular chaperone</fullName>
    </submittedName>
</protein>
<evidence type="ECO:0000256" key="2">
    <source>
        <dbReference type="RuleBase" id="RU003616"/>
    </source>
</evidence>
<organism evidence="4 5">
    <name type="scientific">Candidatus Falkowbacteria bacterium HGW-Falkowbacteria-2</name>
    <dbReference type="NCBI Taxonomy" id="2013769"/>
    <lineage>
        <taxon>Bacteria</taxon>
        <taxon>Candidatus Falkowiibacteriota</taxon>
    </lineage>
</organism>
<dbReference type="InterPro" id="IPR002068">
    <property type="entry name" value="A-crystallin/Hsp20_dom"/>
</dbReference>